<dbReference type="EMBL" id="KV450561">
    <property type="protein sequence ID" value="OAY21995.1"/>
    <property type="molecule type" value="Genomic_DNA"/>
</dbReference>
<accession>A0A199UB60</accession>
<evidence type="ECO:0000313" key="2">
    <source>
        <dbReference type="EMBL" id="OAY21995.1"/>
    </source>
</evidence>
<protein>
    <submittedName>
        <fullName evidence="2">Uncharacterized protein</fullName>
    </submittedName>
</protein>
<keyword evidence="1" id="KW-0812">Transmembrane</keyword>
<name>A0A199UB60_MANES</name>
<feature type="transmembrane region" description="Helical" evidence="1">
    <location>
        <begin position="6"/>
        <end position="23"/>
    </location>
</feature>
<keyword evidence="1" id="KW-1133">Transmembrane helix</keyword>
<evidence type="ECO:0000256" key="1">
    <source>
        <dbReference type="SAM" id="Phobius"/>
    </source>
</evidence>
<gene>
    <name evidence="2" type="ORF">MANES_S040100</name>
</gene>
<reference evidence="2" key="1">
    <citation type="submission" date="2016-02" db="EMBL/GenBank/DDBJ databases">
        <title>WGS assembly of Manihot esculenta.</title>
        <authorList>
            <person name="Bredeson J.V."/>
            <person name="Prochnik S.E."/>
            <person name="Lyons J.B."/>
            <person name="Schmutz J."/>
            <person name="Grimwood J."/>
            <person name="Vrebalov J."/>
            <person name="Bart R.S."/>
            <person name="Amuge T."/>
            <person name="Ferguson M.E."/>
            <person name="Green R."/>
            <person name="Putnam N."/>
            <person name="Stites J."/>
            <person name="Rounsley S."/>
            <person name="Rokhsar D.S."/>
        </authorList>
    </citation>
    <scope>NUCLEOTIDE SEQUENCE [LARGE SCALE GENOMIC DNA]</scope>
    <source>
        <tissue evidence="2">Leaf</tissue>
    </source>
</reference>
<organism evidence="2">
    <name type="scientific">Manihot esculenta</name>
    <name type="common">Cassava</name>
    <name type="synonym">Jatropha manihot</name>
    <dbReference type="NCBI Taxonomy" id="3983"/>
    <lineage>
        <taxon>Eukaryota</taxon>
        <taxon>Viridiplantae</taxon>
        <taxon>Streptophyta</taxon>
        <taxon>Embryophyta</taxon>
        <taxon>Tracheophyta</taxon>
        <taxon>Spermatophyta</taxon>
        <taxon>Magnoliopsida</taxon>
        <taxon>eudicotyledons</taxon>
        <taxon>Gunneridae</taxon>
        <taxon>Pentapetalae</taxon>
        <taxon>rosids</taxon>
        <taxon>fabids</taxon>
        <taxon>Malpighiales</taxon>
        <taxon>Euphorbiaceae</taxon>
        <taxon>Crotonoideae</taxon>
        <taxon>Manihoteae</taxon>
        <taxon>Manihot</taxon>
    </lineage>
</organism>
<keyword evidence="1" id="KW-0472">Membrane</keyword>
<sequence>MVSLAVFPLMASVGLLWFLLGFASRLRIVQEIR</sequence>
<dbReference type="AlphaFoldDB" id="A0A199UB60"/>
<proteinExistence type="predicted"/>